<evidence type="ECO:0000256" key="4">
    <source>
        <dbReference type="PROSITE-ProRule" id="PRU00134"/>
    </source>
</evidence>
<accession>A0AAD5H1P5</accession>
<evidence type="ECO:0000256" key="2">
    <source>
        <dbReference type="ARBA" id="ARBA00022771"/>
    </source>
</evidence>
<name>A0AAD5H1P5_9CHLO</name>
<keyword evidence="3" id="KW-0862">Zinc</keyword>
<dbReference type="InterPro" id="IPR002893">
    <property type="entry name" value="Znf_MYND"/>
</dbReference>
<dbReference type="EMBL" id="JADXDR010000170">
    <property type="protein sequence ID" value="KAI7836885.1"/>
    <property type="molecule type" value="Genomic_DNA"/>
</dbReference>
<evidence type="ECO:0000259" key="6">
    <source>
        <dbReference type="PROSITE" id="PS50865"/>
    </source>
</evidence>
<evidence type="ECO:0000256" key="5">
    <source>
        <dbReference type="SAM" id="MobiDB-lite"/>
    </source>
</evidence>
<evidence type="ECO:0000256" key="3">
    <source>
        <dbReference type="ARBA" id="ARBA00022833"/>
    </source>
</evidence>
<dbReference type="PROSITE" id="PS50865">
    <property type="entry name" value="ZF_MYND_2"/>
    <property type="match status" value="1"/>
</dbReference>
<evidence type="ECO:0000313" key="7">
    <source>
        <dbReference type="EMBL" id="KAI7836885.1"/>
    </source>
</evidence>
<dbReference type="Proteomes" id="UP001205105">
    <property type="component" value="Unassembled WGS sequence"/>
</dbReference>
<keyword evidence="2 4" id="KW-0863">Zinc-finger</keyword>
<feature type="compositionally biased region" description="Gly residues" evidence="5">
    <location>
        <begin position="710"/>
        <end position="722"/>
    </location>
</feature>
<keyword evidence="8" id="KW-1185">Reference proteome</keyword>
<keyword evidence="1" id="KW-0479">Metal-binding</keyword>
<proteinExistence type="predicted"/>
<comment type="caution">
    <text evidence="7">The sequence shown here is derived from an EMBL/GenBank/DDBJ whole genome shotgun (WGS) entry which is preliminary data.</text>
</comment>
<feature type="region of interest" description="Disordered" evidence="5">
    <location>
        <begin position="703"/>
        <end position="732"/>
    </location>
</feature>
<feature type="domain" description="MYND-type" evidence="6">
    <location>
        <begin position="785"/>
        <end position="828"/>
    </location>
</feature>
<dbReference type="Gene3D" id="6.10.140.2220">
    <property type="match status" value="1"/>
</dbReference>
<reference evidence="7" key="1">
    <citation type="submission" date="2020-11" db="EMBL/GenBank/DDBJ databases">
        <title>Chlorella ohadii genome sequencing and assembly.</title>
        <authorList>
            <person name="Murik O."/>
            <person name="Treves H."/>
            <person name="Kedem I."/>
            <person name="Shotland Y."/>
            <person name="Kaplan A."/>
        </authorList>
    </citation>
    <scope>NUCLEOTIDE SEQUENCE</scope>
    <source>
        <strain evidence="7">1</strain>
    </source>
</reference>
<dbReference type="SUPFAM" id="SSF144232">
    <property type="entry name" value="HIT/MYND zinc finger-like"/>
    <property type="match status" value="1"/>
</dbReference>
<organism evidence="7 8">
    <name type="scientific">Chlorella ohadii</name>
    <dbReference type="NCBI Taxonomy" id="2649997"/>
    <lineage>
        <taxon>Eukaryota</taxon>
        <taxon>Viridiplantae</taxon>
        <taxon>Chlorophyta</taxon>
        <taxon>core chlorophytes</taxon>
        <taxon>Trebouxiophyceae</taxon>
        <taxon>Chlorellales</taxon>
        <taxon>Chlorellaceae</taxon>
        <taxon>Chlorella clade</taxon>
        <taxon>Chlorella</taxon>
    </lineage>
</organism>
<evidence type="ECO:0000313" key="8">
    <source>
        <dbReference type="Proteomes" id="UP001205105"/>
    </source>
</evidence>
<dbReference type="GO" id="GO:0008270">
    <property type="term" value="F:zinc ion binding"/>
    <property type="evidence" value="ECO:0007669"/>
    <property type="project" value="UniProtKB-KW"/>
</dbReference>
<gene>
    <name evidence="7" type="ORF">COHA_009217</name>
</gene>
<dbReference type="AlphaFoldDB" id="A0AAD5H1P5"/>
<protein>
    <recommendedName>
        <fullName evidence="6">MYND-type domain-containing protein</fullName>
    </recommendedName>
</protein>
<sequence>MAIAEVQLRLCCLNEILQRQPWPDLAYAAHQLRSAIIDALSPDGRSFRHIARAELAALSRLTVEVADRVVQLEASGALLAHGELCSGCLSSAAGSCALLALCCPLSPADSLRVAAVAAAALGSGRSVLQAIAQRRGSALTQARYAALDVIINVRYCVVLATDRDIMAAFAQSVAPPARLLGWMRDAAAVLNRLGALSRADIGSLVPELNCYAGVLSRTLDAPGQPYASIQGALADRSVVQPLLRGLAEAPPALRGEFGPKDGKEIWELLTSVGVCFGVAGLLRSSTERDLLRSSSAQPGGPVLFELLRDVAAALPPSPSADVPKQKFAVTCLSLCSVLAVLPAPSADGGGGSEGTAAPLSTADWAAKEAFALLSRPIRLVASPSSQLSNPMPDSLMQEAVNAVQDATIRLAELLQRAPARCSPRQLQLAFSAAWEAARQLPLLVATIPPAAPVPESEAKKWSWQLAFEWAERTGGPQPEERLSGLEQHISAWQRRMVHAALQWEAVQAMAAQGALGLQVADVADPQLSWAHQPVMAGFLGQQAQVEQTVLYHSFIDALIYSRGALRGSPWLELVAPMLVKHFQGLEQQEHVRGTEVDTLTFLLQQLSRDAGLAAAFLSHPQLPALLNQAAGTPASDEQFGVLVGQLSAALHSMLAAAATLTDEEGGGWGAPQLPAAEVVELAAAATGLEGAMAAASFPPSPMHSQLLQGSAGGRAQAGGASGAAGAEASGPAPKSSLAAFQQDLLPCAVRLAAALLPHWPLPEQQQVDRLELARAVAAQRHGCSNLRCPDWQGLRKKAWLCAGCRTLRFCDTACQADAWRHGGHRFVCKLLAAAAASGDA</sequence>
<evidence type="ECO:0000256" key="1">
    <source>
        <dbReference type="ARBA" id="ARBA00022723"/>
    </source>
</evidence>